<dbReference type="Proteomes" id="UP000306509">
    <property type="component" value="Unassembled WGS sequence"/>
</dbReference>
<evidence type="ECO:0000256" key="10">
    <source>
        <dbReference type="PIRSR" id="PIRSR601088-2"/>
    </source>
</evidence>
<dbReference type="RefSeq" id="WP_201278742.1">
    <property type="nucleotide sequence ID" value="NZ_CAUSDN010000245.1"/>
</dbReference>
<keyword evidence="9 13" id="KW-0326">Glycosidase</keyword>
<evidence type="ECO:0000256" key="2">
    <source>
        <dbReference type="ARBA" id="ARBA00010141"/>
    </source>
</evidence>
<name>A0A4U8QBU0_9FIRM</name>
<evidence type="ECO:0000256" key="1">
    <source>
        <dbReference type="ARBA" id="ARBA00001936"/>
    </source>
</evidence>
<dbReference type="InterPro" id="IPR015955">
    <property type="entry name" value="Lactate_DH/Glyco_Ohase_4_C"/>
</dbReference>
<evidence type="ECO:0000256" key="7">
    <source>
        <dbReference type="ARBA" id="ARBA00023211"/>
    </source>
</evidence>
<evidence type="ECO:0000256" key="6">
    <source>
        <dbReference type="ARBA" id="ARBA00023027"/>
    </source>
</evidence>
<evidence type="ECO:0000256" key="3">
    <source>
        <dbReference type="ARBA" id="ARBA00011881"/>
    </source>
</evidence>
<evidence type="ECO:0000256" key="4">
    <source>
        <dbReference type="ARBA" id="ARBA00022723"/>
    </source>
</evidence>
<organism evidence="15 16">
    <name type="scientific">Robinsoniella peoriensis</name>
    <dbReference type="NCBI Taxonomy" id="180332"/>
    <lineage>
        <taxon>Bacteria</taxon>
        <taxon>Bacillati</taxon>
        <taxon>Bacillota</taxon>
        <taxon>Clostridia</taxon>
        <taxon>Lachnospirales</taxon>
        <taxon>Lachnospiraceae</taxon>
        <taxon>Robinsoniella</taxon>
    </lineage>
</organism>
<dbReference type="Pfam" id="PF02056">
    <property type="entry name" value="Glyco_hydro_4"/>
    <property type="match status" value="1"/>
</dbReference>
<feature type="binding site" evidence="10">
    <location>
        <position position="149"/>
    </location>
    <ligand>
        <name>substrate</name>
    </ligand>
</feature>
<dbReference type="SUPFAM" id="SSF51735">
    <property type="entry name" value="NAD(P)-binding Rossmann-fold domains"/>
    <property type="match status" value="1"/>
</dbReference>
<evidence type="ECO:0000313" key="16">
    <source>
        <dbReference type="Proteomes" id="UP000306509"/>
    </source>
</evidence>
<dbReference type="GO" id="GO:0046872">
    <property type="term" value="F:metal ion binding"/>
    <property type="evidence" value="ECO:0007669"/>
    <property type="project" value="UniProtKB-KW"/>
</dbReference>
<reference evidence="15 16" key="1">
    <citation type="journal article" date="2019" name="Anaerobe">
        <title>Detection of Robinsoniella peoriensis in multiple bone samples of a trauma patient.</title>
        <authorList>
            <person name="Schrottner P."/>
            <person name="Hartwich K."/>
            <person name="Bunk B."/>
            <person name="Schober I."/>
            <person name="Helbig S."/>
            <person name="Rudolph W.W."/>
            <person name="Gunzer F."/>
        </authorList>
    </citation>
    <scope>NUCLEOTIDE SEQUENCE [LARGE SCALE GENOMIC DNA]</scope>
    <source>
        <strain evidence="15 16">DSM 106044</strain>
    </source>
</reference>
<evidence type="ECO:0000256" key="9">
    <source>
        <dbReference type="ARBA" id="ARBA00023295"/>
    </source>
</evidence>
<keyword evidence="4 11" id="KW-0479">Metal-binding</keyword>
<dbReference type="InterPro" id="IPR036291">
    <property type="entry name" value="NAD(P)-bd_dom_sf"/>
</dbReference>
<dbReference type="PANTHER" id="PTHR32092:SF6">
    <property type="entry name" value="ALPHA-GALACTOSIDASE"/>
    <property type="match status" value="1"/>
</dbReference>
<dbReference type="PRINTS" id="PR00732">
    <property type="entry name" value="GLHYDRLASE4"/>
</dbReference>
<comment type="cofactor">
    <cofactor evidence="1">
        <name>Mn(2+)</name>
        <dbReference type="ChEBI" id="CHEBI:29035"/>
    </cofactor>
</comment>
<dbReference type="Gene3D" id="3.90.1820.10">
    <property type="entry name" value="AglA-like glucosidase"/>
    <property type="match status" value="1"/>
</dbReference>
<proteinExistence type="inferred from homology"/>
<keyword evidence="16" id="KW-1185">Reference proteome</keyword>
<dbReference type="Pfam" id="PF11975">
    <property type="entry name" value="Glyco_hydro_4C"/>
    <property type="match status" value="1"/>
</dbReference>
<keyword evidence="11" id="KW-0408">Iron</keyword>
<evidence type="ECO:0000256" key="13">
    <source>
        <dbReference type="RuleBase" id="RU361152"/>
    </source>
</evidence>
<evidence type="ECO:0000256" key="12">
    <source>
        <dbReference type="PIRSR" id="PIRSR601088-4"/>
    </source>
</evidence>
<protein>
    <submittedName>
        <fullName evidence="15">Alpha-glucosidase</fullName>
        <ecNumber evidence="15">3.2.1.20</ecNumber>
    </submittedName>
</protein>
<keyword evidence="7 11" id="KW-0464">Manganese</keyword>
<keyword evidence="11" id="KW-0533">Nickel</keyword>
<dbReference type="EMBL" id="QGQD01000012">
    <property type="protein sequence ID" value="TLD02555.1"/>
    <property type="molecule type" value="Genomic_DNA"/>
</dbReference>
<comment type="subunit">
    <text evidence="3">Homotetramer.</text>
</comment>
<dbReference type="STRING" id="180332.GCA_000797495_00869"/>
<comment type="similarity">
    <text evidence="2 13">Belongs to the glycosyl hydrolase 4 family.</text>
</comment>
<feature type="site" description="Increases basicity of active site Tyr" evidence="12">
    <location>
        <position position="111"/>
    </location>
</feature>
<evidence type="ECO:0000256" key="8">
    <source>
        <dbReference type="ARBA" id="ARBA00023277"/>
    </source>
</evidence>
<feature type="domain" description="Glycosyl hydrolase family 4 C-terminal" evidence="14">
    <location>
        <begin position="196"/>
        <end position="398"/>
    </location>
</feature>
<evidence type="ECO:0000313" key="15">
    <source>
        <dbReference type="EMBL" id="TLD02555.1"/>
    </source>
</evidence>
<dbReference type="PANTHER" id="PTHR32092">
    <property type="entry name" value="6-PHOSPHO-BETA-GLUCOSIDASE-RELATED"/>
    <property type="match status" value="1"/>
</dbReference>
<dbReference type="InterPro" id="IPR022616">
    <property type="entry name" value="Glyco_hydro_4_C"/>
</dbReference>
<dbReference type="SUPFAM" id="SSF56327">
    <property type="entry name" value="LDH C-terminal domain-like"/>
    <property type="match status" value="1"/>
</dbReference>
<dbReference type="GO" id="GO:0016616">
    <property type="term" value="F:oxidoreductase activity, acting on the CH-OH group of donors, NAD or NADP as acceptor"/>
    <property type="evidence" value="ECO:0007669"/>
    <property type="project" value="InterPro"/>
</dbReference>
<dbReference type="EC" id="3.2.1.20" evidence="15"/>
<keyword evidence="6 13" id="KW-0520">NAD</keyword>
<dbReference type="GO" id="GO:0005975">
    <property type="term" value="P:carbohydrate metabolic process"/>
    <property type="evidence" value="ECO:0007669"/>
    <property type="project" value="InterPro"/>
</dbReference>
<gene>
    <name evidence="15" type="primary">palH</name>
    <name evidence="15" type="ORF">DSM106044_00534</name>
</gene>
<evidence type="ECO:0000259" key="14">
    <source>
        <dbReference type="Pfam" id="PF11975"/>
    </source>
</evidence>
<feature type="binding site" evidence="11">
    <location>
        <position position="170"/>
    </location>
    <ligand>
        <name>Mn(2+)</name>
        <dbReference type="ChEBI" id="CHEBI:29035"/>
    </ligand>
</feature>
<comment type="caution">
    <text evidence="15">The sequence shown here is derived from an EMBL/GenBank/DDBJ whole genome shotgun (WGS) entry which is preliminary data.</text>
</comment>
<evidence type="ECO:0000256" key="11">
    <source>
        <dbReference type="PIRSR" id="PIRSR601088-3"/>
    </source>
</evidence>
<keyword evidence="5 13" id="KW-0378">Hydrolase</keyword>
<sequence length="424" mass="47783">MSKAKIVFIGAGSMSFGIPTFKDLFTTRELAQSTLSLVDIDEQNLERMYQLALKMNEASGMELKIEKTVNRRDVLQGADYVVNSLAIERCELWRKDFQVPLKYGIKHCLGENGGPGALFFGMRTIPLIMEICKDMEELCPDAWFLNFSNPESRIVLAVNQYTKIKCIGLCHGIFMAQEDVSKVLGRKKESVEVSAAGMNHFQWLLSIRDRESGEDLYEELREKEKSYDSRFQPFTRKMFRAVGIWPTCSDDHLGEYLPYGYEAGMEGYDFDQDEQDRIRMKKDVREVIGGEAGAEKWLVKSGEKAMEVITALHTGRRTYIPSAVVYNGGAITNLPEDVAVEIPIIVDKDGVHKVHIGKLPQNICSLLSLQVGAQQMAVRAAMYGDKEMAYQALLADPVINSTDAARNIVDELWEVNKAYIKSTL</sequence>
<evidence type="ECO:0000256" key="5">
    <source>
        <dbReference type="ARBA" id="ARBA00022801"/>
    </source>
</evidence>
<comment type="cofactor">
    <cofactor evidence="13">
        <name>NAD(+)</name>
        <dbReference type="ChEBI" id="CHEBI:57540"/>
    </cofactor>
    <text evidence="13">Binds 1 NAD(+) per subunit.</text>
</comment>
<keyword evidence="8" id="KW-0119">Carbohydrate metabolism</keyword>
<dbReference type="InterPro" id="IPR001088">
    <property type="entry name" value="Glyco_hydro_4"/>
</dbReference>
<feature type="binding site" evidence="11">
    <location>
        <position position="200"/>
    </location>
    <ligand>
        <name>Mn(2+)</name>
        <dbReference type="ChEBI" id="CHEBI:29035"/>
    </ligand>
</feature>
<accession>A0A4U8QBU0</accession>
<dbReference type="AlphaFoldDB" id="A0A4U8QBU0"/>
<dbReference type="GO" id="GO:0004558">
    <property type="term" value="F:alpha-1,4-glucosidase activity"/>
    <property type="evidence" value="ECO:0007669"/>
    <property type="project" value="UniProtKB-EC"/>
</dbReference>
<keyword evidence="11" id="KW-0170">Cobalt</keyword>
<dbReference type="InterPro" id="IPR053715">
    <property type="entry name" value="GH4_Enzyme_sf"/>
</dbReference>